<sequence>MSSQEETQNTARTIAHDGVEGVAMVETWLMTPSGQLTETKPMEVELKSRCDINGSGDRGGAAATSVQGGARVHEDRDRAGGTEDQDRTGGKAEPNGAKEVEGQSAVEGPEVHGAGRLTSDQGEAGGMQEPSGAVRVMVPGGVKGGRSHGGDLADDTKGTTDGDNSNGGRAEEPDEPMRQWVQSHSDERSSAGRVTSDQGGAGEMRESSGAVRAMVPGGAEGLTGRGGVMGLEAGGGARASSWLGGDGDWKTQGTGDFVLDRTGGTGDIGKYLLPNPQIIMQRPAVAHPQWWKCWRDSIPYP</sequence>
<comment type="caution">
    <text evidence="2">The sequence shown here is derived from an EMBL/GenBank/DDBJ whole genome shotgun (WGS) entry which is preliminary data.</text>
</comment>
<dbReference type="AlphaFoldDB" id="A0A3N0ZC43"/>
<protein>
    <submittedName>
        <fullName evidence="2">Uncharacterized protein</fullName>
    </submittedName>
</protein>
<dbReference type="EMBL" id="RJVU01000170">
    <property type="protein sequence ID" value="ROL55548.1"/>
    <property type="molecule type" value="Genomic_DNA"/>
</dbReference>
<reference evidence="2 3" key="1">
    <citation type="submission" date="2018-10" db="EMBL/GenBank/DDBJ databases">
        <title>Genome assembly for a Yunnan-Guizhou Plateau 3E fish, Anabarilius grahami (Regan), and its evolutionary and genetic applications.</title>
        <authorList>
            <person name="Jiang W."/>
        </authorList>
    </citation>
    <scope>NUCLEOTIDE SEQUENCE [LARGE SCALE GENOMIC DNA]</scope>
    <source>
        <strain evidence="2">AG-KIZ</strain>
        <tissue evidence="2">Muscle</tissue>
    </source>
</reference>
<feature type="region of interest" description="Disordered" evidence="1">
    <location>
        <begin position="48"/>
        <end position="209"/>
    </location>
</feature>
<evidence type="ECO:0000256" key="1">
    <source>
        <dbReference type="SAM" id="MobiDB-lite"/>
    </source>
</evidence>
<dbReference type="Proteomes" id="UP000281406">
    <property type="component" value="Unassembled WGS sequence"/>
</dbReference>
<evidence type="ECO:0000313" key="2">
    <source>
        <dbReference type="EMBL" id="ROL55548.1"/>
    </source>
</evidence>
<gene>
    <name evidence="2" type="ORF">DPX16_7488</name>
</gene>
<proteinExistence type="predicted"/>
<feature type="compositionally biased region" description="Basic and acidic residues" evidence="1">
    <location>
        <begin position="148"/>
        <end position="160"/>
    </location>
</feature>
<name>A0A3N0ZC43_ANAGA</name>
<feature type="compositionally biased region" description="Basic and acidic residues" evidence="1">
    <location>
        <begin position="71"/>
        <end position="101"/>
    </location>
</feature>
<organism evidence="2 3">
    <name type="scientific">Anabarilius grahami</name>
    <name type="common">Kanglang fish</name>
    <name type="synonym">Barilius grahami</name>
    <dbReference type="NCBI Taxonomy" id="495550"/>
    <lineage>
        <taxon>Eukaryota</taxon>
        <taxon>Metazoa</taxon>
        <taxon>Chordata</taxon>
        <taxon>Craniata</taxon>
        <taxon>Vertebrata</taxon>
        <taxon>Euteleostomi</taxon>
        <taxon>Actinopterygii</taxon>
        <taxon>Neopterygii</taxon>
        <taxon>Teleostei</taxon>
        <taxon>Ostariophysi</taxon>
        <taxon>Cypriniformes</taxon>
        <taxon>Xenocyprididae</taxon>
        <taxon>Xenocypridinae</taxon>
        <taxon>Xenocypridinae incertae sedis</taxon>
        <taxon>Anabarilius</taxon>
    </lineage>
</organism>
<evidence type="ECO:0000313" key="3">
    <source>
        <dbReference type="Proteomes" id="UP000281406"/>
    </source>
</evidence>
<keyword evidence="3" id="KW-1185">Reference proteome</keyword>
<accession>A0A3N0ZC43</accession>